<gene>
    <name evidence="1" type="ORF">FM121_11690</name>
</gene>
<organism evidence="1 2">
    <name type="scientific">Vagococcus fluvialis bH819</name>
    <dbReference type="NCBI Taxonomy" id="1255619"/>
    <lineage>
        <taxon>Bacteria</taxon>
        <taxon>Bacillati</taxon>
        <taxon>Bacillota</taxon>
        <taxon>Bacilli</taxon>
        <taxon>Lactobacillales</taxon>
        <taxon>Enterococcaceae</taxon>
        <taxon>Vagococcus</taxon>
    </lineage>
</organism>
<dbReference type="AlphaFoldDB" id="A0A1X6WQX1"/>
<sequence length="124" mass="13784">MFKKEELKTNVSKETEVSSQKELKISSSTFKGELSEVPIIDEDTVILAFEKIIAIKDEDNLLDSLNANGVVLLADMTIFDKEMKPEDFKVGSLIEFELETPTAMTYSIPPQVAGNSIKRVSLAK</sequence>
<proteinExistence type="predicted"/>
<evidence type="ECO:0000313" key="1">
    <source>
        <dbReference type="EMBL" id="SLM86751.1"/>
    </source>
</evidence>
<reference evidence="2" key="1">
    <citation type="submission" date="2017-02" db="EMBL/GenBank/DDBJ databases">
        <authorList>
            <person name="Dridi B."/>
        </authorList>
    </citation>
    <scope>NUCLEOTIDE SEQUENCE [LARGE SCALE GENOMIC DNA]</scope>
    <source>
        <strain evidence="2">bH819</strain>
    </source>
</reference>
<name>A0A1X6WQX1_9ENTE</name>
<dbReference type="OrthoDB" id="2168472at2"/>
<protein>
    <submittedName>
        <fullName evidence="1">Uncharacterized protein</fullName>
    </submittedName>
</protein>
<evidence type="ECO:0000313" key="2">
    <source>
        <dbReference type="Proteomes" id="UP000195918"/>
    </source>
</evidence>
<dbReference type="Proteomes" id="UP000195918">
    <property type="component" value="Unassembled WGS sequence"/>
</dbReference>
<dbReference type="EMBL" id="FWFD01000015">
    <property type="protein sequence ID" value="SLM86751.1"/>
    <property type="molecule type" value="Genomic_DNA"/>
</dbReference>
<dbReference type="RefSeq" id="WP_086952363.1">
    <property type="nucleotide sequence ID" value="NZ_FWFD01000015.1"/>
</dbReference>
<keyword evidence="2" id="KW-1185">Reference proteome</keyword>
<accession>A0A1X6WQX1</accession>